<keyword evidence="7" id="KW-0418">Kinase</keyword>
<dbReference type="PROSITE" id="PS50109">
    <property type="entry name" value="HIS_KIN"/>
    <property type="match status" value="1"/>
</dbReference>
<dbReference type="EC" id="2.7.13.3" evidence="3"/>
<evidence type="ECO:0000256" key="1">
    <source>
        <dbReference type="ARBA" id="ARBA00000085"/>
    </source>
</evidence>
<comment type="caution">
    <text evidence="13">The sequence shown here is derived from an EMBL/GenBank/DDBJ whole genome shotgun (WGS) entry which is preliminary data.</text>
</comment>
<comment type="catalytic activity">
    <reaction evidence="1">
        <text>ATP + protein L-histidine = ADP + protein N-phospho-L-histidine.</text>
        <dbReference type="EC" id="2.7.13.3"/>
    </reaction>
</comment>
<dbReference type="Pfam" id="PF00672">
    <property type="entry name" value="HAMP"/>
    <property type="match status" value="1"/>
</dbReference>
<evidence type="ECO:0000313" key="13">
    <source>
        <dbReference type="EMBL" id="GAA2350640.1"/>
    </source>
</evidence>
<dbReference type="InterPro" id="IPR003594">
    <property type="entry name" value="HATPase_dom"/>
</dbReference>
<feature type="domain" description="Histidine kinase" evidence="11">
    <location>
        <begin position="543"/>
        <end position="628"/>
    </location>
</feature>
<dbReference type="PANTHER" id="PTHR24421">
    <property type="entry name" value="NITRATE/NITRITE SENSOR PROTEIN NARX-RELATED"/>
    <property type="match status" value="1"/>
</dbReference>
<keyword evidence="6 10" id="KW-0812">Transmembrane</keyword>
<dbReference type="Pfam" id="PF07730">
    <property type="entry name" value="HisKA_3"/>
    <property type="match status" value="1"/>
</dbReference>
<evidence type="ECO:0000256" key="9">
    <source>
        <dbReference type="ARBA" id="ARBA00023012"/>
    </source>
</evidence>
<dbReference type="RefSeq" id="WP_344613988.1">
    <property type="nucleotide sequence ID" value="NZ_BAAARV010000030.1"/>
</dbReference>
<evidence type="ECO:0000256" key="2">
    <source>
        <dbReference type="ARBA" id="ARBA00004370"/>
    </source>
</evidence>
<reference evidence="13 14" key="1">
    <citation type="journal article" date="2019" name="Int. J. Syst. Evol. Microbiol.">
        <title>The Global Catalogue of Microorganisms (GCM) 10K type strain sequencing project: providing services to taxonomists for standard genome sequencing and annotation.</title>
        <authorList>
            <consortium name="The Broad Institute Genomics Platform"/>
            <consortium name="The Broad Institute Genome Sequencing Center for Infectious Disease"/>
            <person name="Wu L."/>
            <person name="Ma J."/>
        </authorList>
    </citation>
    <scope>NUCLEOTIDE SEQUENCE [LARGE SCALE GENOMIC DNA]</scope>
    <source>
        <strain evidence="13 14">JCM 3272</strain>
    </source>
</reference>
<evidence type="ECO:0000256" key="6">
    <source>
        <dbReference type="ARBA" id="ARBA00022692"/>
    </source>
</evidence>
<dbReference type="InterPro" id="IPR050482">
    <property type="entry name" value="Sensor_HK_TwoCompSys"/>
</dbReference>
<keyword evidence="4" id="KW-0597">Phosphoprotein</keyword>
<keyword evidence="5" id="KW-0808">Transferase</keyword>
<dbReference type="SMART" id="SM00304">
    <property type="entry name" value="HAMP"/>
    <property type="match status" value="1"/>
</dbReference>
<dbReference type="InterPro" id="IPR007891">
    <property type="entry name" value="CHASE3"/>
</dbReference>
<evidence type="ECO:0000259" key="11">
    <source>
        <dbReference type="PROSITE" id="PS50109"/>
    </source>
</evidence>
<dbReference type="CDD" id="cd06225">
    <property type="entry name" value="HAMP"/>
    <property type="match status" value="1"/>
</dbReference>
<dbReference type="InterPro" id="IPR003018">
    <property type="entry name" value="GAF"/>
</dbReference>
<dbReference type="InterPro" id="IPR005467">
    <property type="entry name" value="His_kinase_dom"/>
</dbReference>
<keyword evidence="8 10" id="KW-1133">Transmembrane helix</keyword>
<name>A0ABN3GFV8_9ACTN</name>
<feature type="domain" description="HAMP" evidence="12">
    <location>
        <begin position="206"/>
        <end position="258"/>
    </location>
</feature>
<dbReference type="Gene3D" id="6.10.340.10">
    <property type="match status" value="1"/>
</dbReference>
<proteinExistence type="predicted"/>
<keyword evidence="9" id="KW-0902">Two-component regulatory system</keyword>
<dbReference type="Pfam" id="PF05227">
    <property type="entry name" value="CHASE3"/>
    <property type="match status" value="1"/>
</dbReference>
<dbReference type="InterPro" id="IPR003660">
    <property type="entry name" value="HAMP_dom"/>
</dbReference>
<dbReference type="CDD" id="cd16917">
    <property type="entry name" value="HATPase_UhpB-NarQ-NarX-like"/>
    <property type="match status" value="1"/>
</dbReference>
<dbReference type="Pfam" id="PF02518">
    <property type="entry name" value="HATPase_c"/>
    <property type="match status" value="1"/>
</dbReference>
<evidence type="ECO:0000256" key="7">
    <source>
        <dbReference type="ARBA" id="ARBA00022777"/>
    </source>
</evidence>
<comment type="subcellular location">
    <subcellularLocation>
        <location evidence="2">Membrane</location>
    </subcellularLocation>
</comment>
<dbReference type="Pfam" id="PF01590">
    <property type="entry name" value="GAF"/>
    <property type="match status" value="1"/>
</dbReference>
<dbReference type="EMBL" id="BAAARV010000030">
    <property type="protein sequence ID" value="GAA2350640.1"/>
    <property type="molecule type" value="Genomic_DNA"/>
</dbReference>
<dbReference type="InterPro" id="IPR029016">
    <property type="entry name" value="GAF-like_dom_sf"/>
</dbReference>
<evidence type="ECO:0000256" key="8">
    <source>
        <dbReference type="ARBA" id="ARBA00022989"/>
    </source>
</evidence>
<dbReference type="InterPro" id="IPR011712">
    <property type="entry name" value="Sig_transdc_His_kin_sub3_dim/P"/>
</dbReference>
<dbReference type="SUPFAM" id="SSF158472">
    <property type="entry name" value="HAMP domain-like"/>
    <property type="match status" value="1"/>
</dbReference>
<evidence type="ECO:0000259" key="12">
    <source>
        <dbReference type="PROSITE" id="PS50885"/>
    </source>
</evidence>
<organism evidence="13 14">
    <name type="scientific">Dactylosporangium salmoneum</name>
    <dbReference type="NCBI Taxonomy" id="53361"/>
    <lineage>
        <taxon>Bacteria</taxon>
        <taxon>Bacillati</taxon>
        <taxon>Actinomycetota</taxon>
        <taxon>Actinomycetes</taxon>
        <taxon>Micromonosporales</taxon>
        <taxon>Micromonosporaceae</taxon>
        <taxon>Dactylosporangium</taxon>
    </lineage>
</organism>
<dbReference type="SMART" id="SM00387">
    <property type="entry name" value="HATPase_c"/>
    <property type="match status" value="1"/>
</dbReference>
<dbReference type="InterPro" id="IPR036890">
    <property type="entry name" value="HATPase_C_sf"/>
</dbReference>
<gene>
    <name evidence="13" type="ORF">GCM10010170_040380</name>
</gene>
<keyword evidence="10" id="KW-0472">Membrane</keyword>
<dbReference type="Gene3D" id="3.30.450.40">
    <property type="match status" value="1"/>
</dbReference>
<evidence type="ECO:0000313" key="14">
    <source>
        <dbReference type="Proteomes" id="UP001501444"/>
    </source>
</evidence>
<dbReference type="Gene3D" id="1.20.5.1930">
    <property type="match status" value="1"/>
</dbReference>
<evidence type="ECO:0000256" key="10">
    <source>
        <dbReference type="SAM" id="Phobius"/>
    </source>
</evidence>
<dbReference type="SMART" id="SM00065">
    <property type="entry name" value="GAF"/>
    <property type="match status" value="1"/>
</dbReference>
<dbReference type="PROSITE" id="PS50885">
    <property type="entry name" value="HAMP"/>
    <property type="match status" value="1"/>
</dbReference>
<feature type="transmembrane region" description="Helical" evidence="10">
    <location>
        <begin position="187"/>
        <end position="209"/>
    </location>
</feature>
<evidence type="ECO:0000256" key="5">
    <source>
        <dbReference type="ARBA" id="ARBA00022679"/>
    </source>
</evidence>
<dbReference type="Proteomes" id="UP001501444">
    <property type="component" value="Unassembled WGS sequence"/>
</dbReference>
<keyword evidence="14" id="KW-1185">Reference proteome</keyword>
<evidence type="ECO:0000256" key="3">
    <source>
        <dbReference type="ARBA" id="ARBA00012438"/>
    </source>
</evidence>
<sequence length="635" mass="66816">MHGGLTVRLALTSALFTLMISAAFAVILLSVYQLRASVMVVTRAEQAVSASNSLERLVLDVEAGRRGYALTHDRALLEPWIEAQQQIPLDQQELAAAVSGSKVQAARVTRLNGDVTVYLDNYADPAIADNQSGEPQNIDPQSIMAGQQHIAALRDEFDDFVTSQRAAVDLAHAEADRAGLRAVTAGIAGFVVALIAVGLLTRSLAVVVVRPLRRMVMAADQVAGGDLTVRVATDAPVEVGALQRTFNSMVEALDKGRVMLGAVAAEQAALRRVATVAAQGRPADDVFAAVTEEAGKLFAADAAVLLRFEPDGNATVVASWSQDPRHRIGLGKVDLAEEGISESVLRSGRPIRLAGPGSADFLQQEFGDTSIRSAIGAPVLVAGRTWGVLKALSTCAQPLEQHDAERAAEFTELVASAIANSQARADLTASRARVVAATDESRRRIERDLHDGTQQRLIALLLALRATETQADGPVQDRLHTIGGDLSEAIDELRELARGIHPSILSEGGLTPALRSLARRSPVPVELSLELPERLGAQIEIGVYYIVAEAMTNAVRHAHANLICVRASVRDGRLGLVVEDDGIGGADPGTGTGLTGLGDRVAALGGSMQIASRPGTGTRLGITIPLATPLEGDTG</sequence>
<evidence type="ECO:0000256" key="4">
    <source>
        <dbReference type="ARBA" id="ARBA00022553"/>
    </source>
</evidence>
<protein>
    <recommendedName>
        <fullName evidence="3">histidine kinase</fullName>
        <ecNumber evidence="3">2.7.13.3</ecNumber>
    </recommendedName>
</protein>
<accession>A0ABN3GFV8</accession>
<dbReference type="Gene3D" id="3.30.565.10">
    <property type="entry name" value="Histidine kinase-like ATPase, C-terminal domain"/>
    <property type="match status" value="1"/>
</dbReference>
<dbReference type="SUPFAM" id="SSF55781">
    <property type="entry name" value="GAF domain-like"/>
    <property type="match status" value="1"/>
</dbReference>
<dbReference type="SUPFAM" id="SSF55874">
    <property type="entry name" value="ATPase domain of HSP90 chaperone/DNA topoisomerase II/histidine kinase"/>
    <property type="match status" value="1"/>
</dbReference>